<comment type="caution">
    <text evidence="7">The sequence shown here is derived from an EMBL/GenBank/DDBJ whole genome shotgun (WGS) entry which is preliminary data.</text>
</comment>
<evidence type="ECO:0000313" key="7">
    <source>
        <dbReference type="EMBL" id="GLI91091.1"/>
    </source>
</evidence>
<protein>
    <recommendedName>
        <fullName evidence="5">Ribonuclease VapC</fullName>
        <shortName evidence="5">RNase VapC</shortName>
        <ecNumber evidence="5">3.1.-.-</ecNumber>
    </recommendedName>
    <alternativeName>
        <fullName evidence="5">Toxin VapC</fullName>
    </alternativeName>
</protein>
<comment type="cofactor">
    <cofactor evidence="5">
        <name>Mg(2+)</name>
        <dbReference type="ChEBI" id="CHEBI:18420"/>
    </cofactor>
</comment>
<evidence type="ECO:0000256" key="3">
    <source>
        <dbReference type="ARBA" id="ARBA00022723"/>
    </source>
</evidence>
<dbReference type="InterPro" id="IPR029060">
    <property type="entry name" value="PIN-like_dom_sf"/>
</dbReference>
<feature type="binding site" evidence="5">
    <location>
        <position position="3"/>
    </location>
    <ligand>
        <name>Mg(2+)</name>
        <dbReference type="ChEBI" id="CHEBI:18420"/>
    </ligand>
</feature>
<dbReference type="Pfam" id="PF01850">
    <property type="entry name" value="PIN"/>
    <property type="match status" value="1"/>
</dbReference>
<dbReference type="GO" id="GO:0004540">
    <property type="term" value="F:RNA nuclease activity"/>
    <property type="evidence" value="ECO:0007669"/>
    <property type="project" value="InterPro"/>
</dbReference>
<comment type="similarity">
    <text evidence="5">Belongs to the PINc/VapC protein family.</text>
</comment>
<dbReference type="InterPro" id="IPR002716">
    <property type="entry name" value="PIN_dom"/>
</dbReference>
<dbReference type="Proteomes" id="UP001144323">
    <property type="component" value="Unassembled WGS sequence"/>
</dbReference>
<dbReference type="GO" id="GO:0016787">
    <property type="term" value="F:hydrolase activity"/>
    <property type="evidence" value="ECO:0007669"/>
    <property type="project" value="UniProtKB-KW"/>
</dbReference>
<name>A0A9W6GQ82_9HYPH</name>
<dbReference type="AlphaFoldDB" id="A0A9W6GQ82"/>
<keyword evidence="2 5" id="KW-0540">Nuclease</keyword>
<dbReference type="GO" id="GO:0090729">
    <property type="term" value="F:toxin activity"/>
    <property type="evidence" value="ECO:0007669"/>
    <property type="project" value="UniProtKB-KW"/>
</dbReference>
<evidence type="ECO:0000256" key="5">
    <source>
        <dbReference type="HAMAP-Rule" id="MF_00265"/>
    </source>
</evidence>
<keyword evidence="8" id="KW-1185">Reference proteome</keyword>
<accession>A0A9W6GQ82</accession>
<keyword evidence="5" id="KW-0460">Magnesium</keyword>
<evidence type="ECO:0000259" key="6">
    <source>
        <dbReference type="Pfam" id="PF01850"/>
    </source>
</evidence>
<evidence type="ECO:0000256" key="2">
    <source>
        <dbReference type="ARBA" id="ARBA00022722"/>
    </source>
</evidence>
<dbReference type="Gene3D" id="3.40.50.1010">
    <property type="entry name" value="5'-nuclease"/>
    <property type="match status" value="1"/>
</dbReference>
<dbReference type="EMBL" id="BSEC01000001">
    <property type="protein sequence ID" value="GLI91091.1"/>
    <property type="molecule type" value="Genomic_DNA"/>
</dbReference>
<dbReference type="SUPFAM" id="SSF88723">
    <property type="entry name" value="PIN domain-like"/>
    <property type="match status" value="1"/>
</dbReference>
<evidence type="ECO:0000256" key="1">
    <source>
        <dbReference type="ARBA" id="ARBA00022649"/>
    </source>
</evidence>
<comment type="function">
    <text evidence="5">Toxic component of a toxin-antitoxin (TA) system. An RNase.</text>
</comment>
<keyword evidence="3 5" id="KW-0479">Metal-binding</keyword>
<proteinExistence type="inferred from homology"/>
<keyword evidence="5" id="KW-0800">Toxin</keyword>
<keyword evidence="1 5" id="KW-1277">Toxin-antitoxin system</keyword>
<evidence type="ECO:0000313" key="8">
    <source>
        <dbReference type="Proteomes" id="UP001144323"/>
    </source>
</evidence>
<keyword evidence="4 5" id="KW-0378">Hydrolase</keyword>
<sequence>MVDASAFLAILLAEPEGPEIARRISGANAPYTSPLAIYETATRLMSVRKITAAESEAIVRAMLDEAGVRVIHITDAMTSIALHAFQQYGRGRHPADLNFGDCFAYACAKAYRAPLLYKGSDFAQTDLGAALT</sequence>
<feature type="domain" description="PIN" evidence="6">
    <location>
        <begin position="1"/>
        <end position="126"/>
    </location>
</feature>
<reference evidence="7" key="1">
    <citation type="journal article" date="2023" name="Int. J. Syst. Evol. Microbiol.">
        <title>Methylocystis iwaonis sp. nov., a type II methane-oxidizing bacterium from surface soil of a rice paddy field in Japan, and emended description of the genus Methylocystis (ex Whittenbury et al. 1970) Bowman et al. 1993.</title>
        <authorList>
            <person name="Kaise H."/>
            <person name="Sawadogo J.B."/>
            <person name="Alam M.S."/>
            <person name="Ueno C."/>
            <person name="Dianou D."/>
            <person name="Shinjo R."/>
            <person name="Asakawa S."/>
        </authorList>
    </citation>
    <scope>NUCLEOTIDE SEQUENCE</scope>
    <source>
        <strain evidence="7">LMG27198</strain>
    </source>
</reference>
<dbReference type="CDD" id="cd09871">
    <property type="entry name" value="PIN_MtVapC28-VapC30-like"/>
    <property type="match status" value="1"/>
</dbReference>
<dbReference type="InterPro" id="IPR022907">
    <property type="entry name" value="VapC_family"/>
</dbReference>
<evidence type="ECO:0000256" key="4">
    <source>
        <dbReference type="ARBA" id="ARBA00022801"/>
    </source>
</evidence>
<dbReference type="GO" id="GO:0000287">
    <property type="term" value="F:magnesium ion binding"/>
    <property type="evidence" value="ECO:0007669"/>
    <property type="project" value="UniProtKB-UniRule"/>
</dbReference>
<gene>
    <name evidence="7" type="primary">vapC_1</name>
    <name evidence="5" type="synonym">vapC</name>
    <name evidence="7" type="ORF">LMG27198_00830</name>
</gene>
<dbReference type="HAMAP" id="MF_00265">
    <property type="entry name" value="VapC_Nob1"/>
    <property type="match status" value="1"/>
</dbReference>
<dbReference type="EC" id="3.1.-.-" evidence="5"/>
<feature type="binding site" evidence="5">
    <location>
        <position position="101"/>
    </location>
    <ligand>
        <name>Mg(2+)</name>
        <dbReference type="ChEBI" id="CHEBI:18420"/>
    </ligand>
</feature>
<organism evidence="7 8">
    <name type="scientific">Methylocystis echinoides</name>
    <dbReference type="NCBI Taxonomy" id="29468"/>
    <lineage>
        <taxon>Bacteria</taxon>
        <taxon>Pseudomonadati</taxon>
        <taxon>Pseudomonadota</taxon>
        <taxon>Alphaproteobacteria</taxon>
        <taxon>Hyphomicrobiales</taxon>
        <taxon>Methylocystaceae</taxon>
        <taxon>Methylocystis</taxon>
    </lineage>
</organism>